<dbReference type="PANTHER" id="PTHR12066">
    <property type="entry name" value="TELOMERASE REVERSE TRANSCRIPTASE"/>
    <property type="match status" value="1"/>
</dbReference>
<protein>
    <recommendedName>
        <fullName evidence="3 13">Telomerase reverse transcriptase</fullName>
        <ecNumber evidence="2 13">2.7.7.49</ecNumber>
    </recommendedName>
    <alternativeName>
        <fullName evidence="13">Telomerase catalytic subunit</fullName>
    </alternativeName>
</protein>
<evidence type="ECO:0000256" key="3">
    <source>
        <dbReference type="ARBA" id="ARBA00016182"/>
    </source>
</evidence>
<evidence type="ECO:0000256" key="1">
    <source>
        <dbReference type="ARBA" id="ARBA00008001"/>
    </source>
</evidence>
<comment type="subcellular location">
    <subcellularLocation>
        <location evidence="13">Nucleus</location>
    </subcellularLocation>
    <subcellularLocation>
        <location evidence="13">Chromosome</location>
        <location evidence="13">Telomere</location>
    </subcellularLocation>
</comment>
<dbReference type="InterPro" id="IPR000477">
    <property type="entry name" value="RT_dom"/>
</dbReference>
<evidence type="ECO:0000256" key="12">
    <source>
        <dbReference type="ARBA" id="ARBA00048173"/>
    </source>
</evidence>
<keyword evidence="8 13" id="KW-0460">Magnesium</keyword>
<dbReference type="AlphaFoldDB" id="A0A0D2A9J2"/>
<evidence type="ECO:0000256" key="5">
    <source>
        <dbReference type="ARBA" id="ARBA00022679"/>
    </source>
</evidence>
<dbReference type="Pfam" id="PF00078">
    <property type="entry name" value="RVT_1"/>
    <property type="match status" value="1"/>
</dbReference>
<dbReference type="InParanoid" id="A0A0D2A9J2"/>
<dbReference type="Gene3D" id="1.10.357.90">
    <property type="match status" value="1"/>
</dbReference>
<keyword evidence="7 13" id="KW-0479">Metal-binding</keyword>
<name>A0A0D2A9J2_9PEZI</name>
<dbReference type="InterPro" id="IPR021891">
    <property type="entry name" value="Telomerase_RBD"/>
</dbReference>
<dbReference type="GO" id="GO:0000781">
    <property type="term" value="C:chromosome, telomeric region"/>
    <property type="evidence" value="ECO:0007669"/>
    <property type="project" value="UniProtKB-SubCell"/>
</dbReference>
<dbReference type="Gene3D" id="1.10.132.70">
    <property type="match status" value="1"/>
</dbReference>
<dbReference type="SMART" id="SM00975">
    <property type="entry name" value="Telomerase_RBD"/>
    <property type="match status" value="1"/>
</dbReference>
<dbReference type="STRING" id="253628.A0A0D2A9J2"/>
<sequence>MGAKRKRPATRNASANKRTKIACVATGRKTNASNDADNAVQIDHPVLKHYFSRVTTLREHLASDLRERFPSATAAQVLDRLATQADHRVTNLLDSVLVGCRTSAADRRAHRERRAKDLISFTQQLPSSTIGSSAGAGPGAGAAQLEVVDFVVWLLFRRNQLVTRPQHLLAQGFDRLSAVHAQARPGGLNAVSALPSIPGIVCTFANPHVEFVTSAAWCALLRLLGPGGDIVMVDLLLECCLFLPLSPSPSDSSGSRNVRSLKQFSGVPLSSLQPCASLVAASADASVAPNRASDVALRPAAPGALTSVAQSGANTLSRLPSQIRFVRNRMFFAQPSVSANGRIKFGLHSIHVLNRYPDFRDKEQTVHVLKYIFPRQFGLHNVFTSAVDSRESALPFKDYTLREAEIKRLTMNQPRGRDSTLEQPQLKVPKRLAGDALELVGKMRKLHARCEYTQLLKYYCELSDASAALIDKGEAPSAITDLATPVSRVSAFCQAVIKKVIPKAFWGDGEEGKHNRRIVLKHVDIFLRARKFESFTLHSITDGLKVKAMSWLRLPHQQAHHNMSRSDFAKRKELIAELVYYVFDSLLVPLVRSNFHVTESNAHRNRLFYFRHDVWQAACAPALETFKSSLFEELNARSTKQRLAGRTFKYSTVRLLPKVTGFRPITNLRRRPYVWVNGRKMLGKSINAALNPAFRALNCEKATHLDDLGCSLFSVGDIYPRLKEYASRLRQLGLSGQRLYFAKVDVQACFDTIPQKSVLNVVKELLSTTEYIVANDARVKPPELTTRRRGEQSVRPIVKFSSRARPAGFIASEASVETAELSKLGSDVLVAPLNQQAYHQRQIEEMITEHVEFNLIKIGRKYYRQKNGIPQGSVLSSLLCNFFYGRLERAELRFLQNEHTCLLRLIDDFLLITTEKKLAERFLQVMHRGLPEYGVAVKPAKSLVNFDFVANDGHTKLPRADGPGFPYCGLSIDMATLELSKNGELKPGTTVSDSLTVEYSTMPGRTFRRKALNALKIQIHRMYFDTSFNSLDTALANLYRLFHDAAQRAEHYMRSMPKHASLSVETLINTIKDLAQLAWTMIRDRHVRKPRGSSDRSDYECAIRKTQAFCVAYQAFRDVFMLRQTKHAALLDWLQSEIKSSWPAVGVERAALLRVVPSMLE</sequence>
<dbReference type="GO" id="GO:0046872">
    <property type="term" value="F:metal ion binding"/>
    <property type="evidence" value="ECO:0007669"/>
    <property type="project" value="UniProtKB-KW"/>
</dbReference>
<dbReference type="Proteomes" id="UP000053259">
    <property type="component" value="Unassembled WGS sequence"/>
</dbReference>
<dbReference type="GO" id="GO:0070034">
    <property type="term" value="F:telomerase RNA binding"/>
    <property type="evidence" value="ECO:0007669"/>
    <property type="project" value="TreeGrafter"/>
</dbReference>
<dbReference type="GO" id="GO:0003720">
    <property type="term" value="F:telomerase activity"/>
    <property type="evidence" value="ECO:0007669"/>
    <property type="project" value="InterPro"/>
</dbReference>
<dbReference type="PRINTS" id="PR01365">
    <property type="entry name" value="TELOMERASERT"/>
</dbReference>
<keyword evidence="5 13" id="KW-0808">Transferase</keyword>
<keyword evidence="9 13" id="KW-0779">Telomere</keyword>
<evidence type="ECO:0000256" key="9">
    <source>
        <dbReference type="ARBA" id="ARBA00022895"/>
    </source>
</evidence>
<dbReference type="FunCoup" id="A0A0D2A9J2">
    <property type="interactions" value="288"/>
</dbReference>
<keyword evidence="6 13" id="KW-0548">Nucleotidyltransferase</keyword>
<comment type="similarity">
    <text evidence="1 13">Belongs to the reverse transcriptase family. Telomerase subfamily.</text>
</comment>
<dbReference type="GO" id="GO:0000333">
    <property type="term" value="C:telomerase catalytic core complex"/>
    <property type="evidence" value="ECO:0007669"/>
    <property type="project" value="TreeGrafter"/>
</dbReference>
<dbReference type="EC" id="2.7.7.49" evidence="2 13"/>
<keyword evidence="4 13" id="KW-0158">Chromosome</keyword>
<dbReference type="Pfam" id="PF21399">
    <property type="entry name" value="TERT_C"/>
    <property type="match status" value="1"/>
</dbReference>
<comment type="function">
    <text evidence="13">Telomerase is a ribonucleoprotein enzyme essential for the replication of chromosome termini in most eukaryotes. It elongates telomeres. It is a reverse transcriptase that adds simple sequence repeats to chromosome ends by copying a template sequence within the RNA component of the enzyme.</text>
</comment>
<dbReference type="InterPro" id="IPR049139">
    <property type="entry name" value="TERT_C"/>
</dbReference>
<dbReference type="EMBL" id="KN847545">
    <property type="protein sequence ID" value="KIW03270.1"/>
    <property type="molecule type" value="Genomic_DNA"/>
</dbReference>
<evidence type="ECO:0000256" key="2">
    <source>
        <dbReference type="ARBA" id="ARBA00012493"/>
    </source>
</evidence>
<dbReference type="Gene3D" id="3.30.70.2630">
    <property type="match status" value="1"/>
</dbReference>
<keyword evidence="11 13" id="KW-0539">Nucleus</keyword>
<dbReference type="OrthoDB" id="289721at2759"/>
<evidence type="ECO:0000256" key="8">
    <source>
        <dbReference type="ARBA" id="ARBA00022842"/>
    </source>
</evidence>
<evidence type="ECO:0000256" key="13">
    <source>
        <dbReference type="RuleBase" id="RU365061"/>
    </source>
</evidence>
<dbReference type="GO" id="GO:0007004">
    <property type="term" value="P:telomere maintenance via telomerase"/>
    <property type="evidence" value="ECO:0007669"/>
    <property type="project" value="TreeGrafter"/>
</dbReference>
<comment type="catalytic activity">
    <reaction evidence="12 13">
        <text>DNA(n) + a 2'-deoxyribonucleoside 5'-triphosphate = DNA(n+1) + diphosphate</text>
        <dbReference type="Rhea" id="RHEA:22508"/>
        <dbReference type="Rhea" id="RHEA-COMP:17339"/>
        <dbReference type="Rhea" id="RHEA-COMP:17340"/>
        <dbReference type="ChEBI" id="CHEBI:33019"/>
        <dbReference type="ChEBI" id="CHEBI:61560"/>
        <dbReference type="ChEBI" id="CHEBI:173112"/>
        <dbReference type="EC" id="2.7.7.49"/>
    </reaction>
</comment>
<evidence type="ECO:0000313" key="16">
    <source>
        <dbReference type="Proteomes" id="UP000053259"/>
    </source>
</evidence>
<accession>A0A0D2A9J2</accession>
<proteinExistence type="inferred from homology"/>
<reference evidence="15 16" key="1">
    <citation type="submission" date="2015-01" db="EMBL/GenBank/DDBJ databases">
        <title>The Genome Sequence of Ochroconis gallopava CBS43764.</title>
        <authorList>
            <consortium name="The Broad Institute Genomics Platform"/>
            <person name="Cuomo C."/>
            <person name="de Hoog S."/>
            <person name="Gorbushina A."/>
            <person name="Stielow B."/>
            <person name="Teixiera M."/>
            <person name="Abouelleil A."/>
            <person name="Chapman S.B."/>
            <person name="Priest M."/>
            <person name="Young S.K."/>
            <person name="Wortman J."/>
            <person name="Nusbaum C."/>
            <person name="Birren B."/>
        </authorList>
    </citation>
    <scope>NUCLEOTIDE SEQUENCE [LARGE SCALE GENOMIC DNA]</scope>
    <source>
        <strain evidence="15 16">CBS 43764</strain>
    </source>
</reference>
<keyword evidence="10 13" id="KW-0695">RNA-directed DNA polymerase</keyword>
<evidence type="ECO:0000259" key="14">
    <source>
        <dbReference type="PROSITE" id="PS50878"/>
    </source>
</evidence>
<dbReference type="PANTHER" id="PTHR12066:SF0">
    <property type="entry name" value="TELOMERASE REVERSE TRANSCRIPTASE"/>
    <property type="match status" value="1"/>
</dbReference>
<dbReference type="GeneID" id="27313462"/>
<dbReference type="PROSITE" id="PS50878">
    <property type="entry name" value="RT_POL"/>
    <property type="match status" value="1"/>
</dbReference>
<evidence type="ECO:0000256" key="4">
    <source>
        <dbReference type="ARBA" id="ARBA00022454"/>
    </source>
</evidence>
<evidence type="ECO:0000256" key="6">
    <source>
        <dbReference type="ARBA" id="ARBA00022695"/>
    </source>
</evidence>
<dbReference type="CDD" id="cd01648">
    <property type="entry name" value="TERT"/>
    <property type="match status" value="1"/>
</dbReference>
<dbReference type="Pfam" id="PF12009">
    <property type="entry name" value="Telomerase_RBD"/>
    <property type="match status" value="1"/>
</dbReference>
<dbReference type="InterPro" id="IPR003545">
    <property type="entry name" value="Telomerase_RT"/>
</dbReference>
<keyword evidence="16" id="KW-1185">Reference proteome</keyword>
<dbReference type="GO" id="GO:0042162">
    <property type="term" value="F:telomeric DNA binding"/>
    <property type="evidence" value="ECO:0007669"/>
    <property type="project" value="TreeGrafter"/>
</dbReference>
<dbReference type="RefSeq" id="XP_016213139.1">
    <property type="nucleotide sequence ID" value="XM_016359000.1"/>
</dbReference>
<organism evidence="15 16">
    <name type="scientific">Verruconis gallopava</name>
    <dbReference type="NCBI Taxonomy" id="253628"/>
    <lineage>
        <taxon>Eukaryota</taxon>
        <taxon>Fungi</taxon>
        <taxon>Dikarya</taxon>
        <taxon>Ascomycota</taxon>
        <taxon>Pezizomycotina</taxon>
        <taxon>Dothideomycetes</taxon>
        <taxon>Pleosporomycetidae</taxon>
        <taxon>Venturiales</taxon>
        <taxon>Sympoventuriaceae</taxon>
        <taxon>Verruconis</taxon>
    </lineage>
</organism>
<evidence type="ECO:0000313" key="15">
    <source>
        <dbReference type="EMBL" id="KIW03270.1"/>
    </source>
</evidence>
<evidence type="ECO:0000256" key="11">
    <source>
        <dbReference type="ARBA" id="ARBA00023242"/>
    </source>
</evidence>
<dbReference type="VEuPathDB" id="FungiDB:PV09_05489"/>
<evidence type="ECO:0000256" key="10">
    <source>
        <dbReference type="ARBA" id="ARBA00022918"/>
    </source>
</evidence>
<feature type="domain" description="Reverse transcriptase" evidence="14">
    <location>
        <begin position="637"/>
        <end position="972"/>
    </location>
</feature>
<evidence type="ECO:0000256" key="7">
    <source>
        <dbReference type="ARBA" id="ARBA00022723"/>
    </source>
</evidence>
<gene>
    <name evidence="15" type="ORF">PV09_05489</name>
</gene>